<keyword evidence="4 8" id="KW-0547">Nucleotide-binding</keyword>
<evidence type="ECO:0000256" key="9">
    <source>
        <dbReference type="RuleBase" id="RU003812"/>
    </source>
</evidence>
<reference evidence="11 12" key="1">
    <citation type="journal article" date="2011" name="J. Bacteriol.">
        <title>Genome sequence of Helicobacter bizzozeronii strain CIII-1, an isolate from human gastric mucosa.</title>
        <authorList>
            <person name="Schott T."/>
            <person name="Rossi M."/>
            <person name="Hanninen M.L."/>
        </authorList>
    </citation>
    <scope>NUCLEOTIDE SEQUENCE [LARGE SCALE GENOMIC DNA]</scope>
    <source>
        <strain evidence="11 12">CIII-1</strain>
    </source>
</reference>
<dbReference type="UniPathway" id="UPA00253">
    <property type="reaction ID" value="UER00333"/>
</dbReference>
<dbReference type="GO" id="GO:0004359">
    <property type="term" value="F:glutaminase activity"/>
    <property type="evidence" value="ECO:0007669"/>
    <property type="project" value="InterPro"/>
</dbReference>
<evidence type="ECO:0000256" key="5">
    <source>
        <dbReference type="ARBA" id="ARBA00022840"/>
    </source>
</evidence>
<dbReference type="GO" id="GO:0009435">
    <property type="term" value="P:NAD+ biosynthetic process"/>
    <property type="evidence" value="ECO:0007669"/>
    <property type="project" value="UniProtKB-UniPathway"/>
</dbReference>
<dbReference type="GO" id="GO:0046872">
    <property type="term" value="F:metal ion binding"/>
    <property type="evidence" value="ECO:0007669"/>
    <property type="project" value="UniProtKB-KW"/>
</dbReference>
<dbReference type="AlphaFoldDB" id="F8KRX5"/>
<evidence type="ECO:0000256" key="3">
    <source>
        <dbReference type="ARBA" id="ARBA00022723"/>
    </source>
</evidence>
<dbReference type="EC" id="6.3.1.5" evidence="9"/>
<dbReference type="Proteomes" id="UP000008387">
    <property type="component" value="Chromosome"/>
</dbReference>
<dbReference type="InterPro" id="IPR014729">
    <property type="entry name" value="Rossmann-like_a/b/a_fold"/>
</dbReference>
<evidence type="ECO:0000256" key="7">
    <source>
        <dbReference type="ARBA" id="ARBA00023027"/>
    </source>
</evidence>
<dbReference type="SUPFAM" id="SSF52402">
    <property type="entry name" value="Adenine nucleotide alpha hydrolases-like"/>
    <property type="match status" value="1"/>
</dbReference>
<dbReference type="GO" id="GO:0005524">
    <property type="term" value="F:ATP binding"/>
    <property type="evidence" value="ECO:0007669"/>
    <property type="project" value="UniProtKB-KW"/>
</dbReference>
<protein>
    <recommendedName>
        <fullName evidence="9">NH(3)-dependent NAD(+) synthetase</fullName>
        <ecNumber evidence="9">6.3.1.5</ecNumber>
    </recommendedName>
</protein>
<dbReference type="eggNOG" id="COG0171">
    <property type="taxonomic scope" value="Bacteria"/>
</dbReference>
<dbReference type="GO" id="GO:0003952">
    <property type="term" value="F:NAD+ synthase (glutamine-hydrolyzing) activity"/>
    <property type="evidence" value="ECO:0007669"/>
    <property type="project" value="InterPro"/>
</dbReference>
<dbReference type="GO" id="GO:0005737">
    <property type="term" value="C:cytoplasm"/>
    <property type="evidence" value="ECO:0007669"/>
    <property type="project" value="InterPro"/>
</dbReference>
<dbReference type="KEGG" id="hbi:HBZC1_05390"/>
<dbReference type="PANTHER" id="PTHR23090:SF9">
    <property type="entry name" value="GLUTAMINE-DEPENDENT NAD(+) SYNTHETASE"/>
    <property type="match status" value="1"/>
</dbReference>
<evidence type="ECO:0000256" key="8">
    <source>
        <dbReference type="RuleBase" id="RU003811"/>
    </source>
</evidence>
<sequence length="288" mass="32309">MAKAVLKSQRVKPVGYLQKDIYLEKETQQTTMPSPTHDTFHQLSTFLQEQSTQRGFKRVVVGLSGGLDSAVVALLCHGVFKQNCHALIMPALTSNPQSQDHALLLCKRFNIPFSLAPIQDHHQLFKHNHPQANLTRQGNFCARMRMICLYDYSLAHQALVVGTSNKSERMLGYGTIFGDLACAINPIGDLFKTQVYELARMLEVPQEILEKKPSADFYIGQSDEADLGFSYAQIDPLLFEISQRWAHADQIDCALLVQLGYDPLLVAKMVGRVQHNAFKLEPPLICVL</sequence>
<dbReference type="InterPro" id="IPR022310">
    <property type="entry name" value="NAD/GMP_synthase"/>
</dbReference>
<dbReference type="Pfam" id="PF02540">
    <property type="entry name" value="NAD_synthase"/>
    <property type="match status" value="1"/>
</dbReference>
<keyword evidence="5 8" id="KW-0067">ATP-binding</keyword>
<evidence type="ECO:0000256" key="2">
    <source>
        <dbReference type="ARBA" id="ARBA00022598"/>
    </source>
</evidence>
<evidence type="ECO:0000256" key="1">
    <source>
        <dbReference type="ARBA" id="ARBA00004790"/>
    </source>
</evidence>
<keyword evidence="3" id="KW-0479">Metal-binding</keyword>
<evidence type="ECO:0000313" key="12">
    <source>
        <dbReference type="Proteomes" id="UP000008387"/>
    </source>
</evidence>
<organism evidence="11 12">
    <name type="scientific">Helicobacter bizzozeronii (strain CIII-1)</name>
    <dbReference type="NCBI Taxonomy" id="1002804"/>
    <lineage>
        <taxon>Bacteria</taxon>
        <taxon>Pseudomonadati</taxon>
        <taxon>Campylobacterota</taxon>
        <taxon>Epsilonproteobacteria</taxon>
        <taxon>Campylobacterales</taxon>
        <taxon>Helicobacteraceae</taxon>
        <taxon>Helicobacter</taxon>
    </lineage>
</organism>
<dbReference type="PANTHER" id="PTHR23090">
    <property type="entry name" value="NH 3 /GLUTAMINE-DEPENDENT NAD + SYNTHETASE"/>
    <property type="match status" value="1"/>
</dbReference>
<dbReference type="GO" id="GO:0008795">
    <property type="term" value="F:NAD+ synthase activity"/>
    <property type="evidence" value="ECO:0007669"/>
    <property type="project" value="UniProtKB-EC"/>
</dbReference>
<dbReference type="EMBL" id="FR871757">
    <property type="protein sequence ID" value="CCB79525.1"/>
    <property type="molecule type" value="Genomic_DNA"/>
</dbReference>
<gene>
    <name evidence="11" type="ordered locus">HBZC1_05390</name>
</gene>
<dbReference type="NCBIfam" id="TIGR00552">
    <property type="entry name" value="nadE"/>
    <property type="match status" value="1"/>
</dbReference>
<dbReference type="FunFam" id="3.40.50.620:FF:000106">
    <property type="entry name" value="Glutamine-dependent NAD(+) synthetase"/>
    <property type="match status" value="1"/>
</dbReference>
<name>F8KRX5_HELBC</name>
<dbReference type="InterPro" id="IPR003694">
    <property type="entry name" value="NAD_synthase"/>
</dbReference>
<feature type="domain" description="NAD/GMP synthase" evidence="10">
    <location>
        <begin position="41"/>
        <end position="283"/>
    </location>
</feature>
<dbReference type="STRING" id="1002804.HBZC1_05390"/>
<keyword evidence="2 8" id="KW-0436">Ligase</keyword>
<dbReference type="NCBIfam" id="NF010587">
    <property type="entry name" value="PRK13980.1"/>
    <property type="match status" value="1"/>
</dbReference>
<proteinExistence type="inferred from homology"/>
<evidence type="ECO:0000259" key="10">
    <source>
        <dbReference type="Pfam" id="PF02540"/>
    </source>
</evidence>
<comment type="pathway">
    <text evidence="1">Cofactor biosynthesis; NAD(+) biosynthesis.</text>
</comment>
<dbReference type="HOGENOM" id="CLU_059327_1_2_7"/>
<keyword evidence="6" id="KW-0460">Magnesium</keyword>
<accession>F8KRX5</accession>
<evidence type="ECO:0000313" key="11">
    <source>
        <dbReference type="EMBL" id="CCB79525.1"/>
    </source>
</evidence>
<evidence type="ECO:0000256" key="4">
    <source>
        <dbReference type="ARBA" id="ARBA00022741"/>
    </source>
</evidence>
<comment type="similarity">
    <text evidence="8">Belongs to the NAD synthetase family.</text>
</comment>
<evidence type="ECO:0000256" key="6">
    <source>
        <dbReference type="ARBA" id="ARBA00022842"/>
    </source>
</evidence>
<keyword evidence="7 8" id="KW-0520">NAD</keyword>
<dbReference type="CDD" id="cd00553">
    <property type="entry name" value="NAD_synthase"/>
    <property type="match status" value="1"/>
</dbReference>
<keyword evidence="12" id="KW-1185">Reference proteome</keyword>
<comment type="catalytic activity">
    <reaction evidence="9">
        <text>deamido-NAD(+) + NH4(+) + ATP = AMP + diphosphate + NAD(+) + H(+)</text>
        <dbReference type="Rhea" id="RHEA:21188"/>
        <dbReference type="ChEBI" id="CHEBI:15378"/>
        <dbReference type="ChEBI" id="CHEBI:28938"/>
        <dbReference type="ChEBI" id="CHEBI:30616"/>
        <dbReference type="ChEBI" id="CHEBI:33019"/>
        <dbReference type="ChEBI" id="CHEBI:57540"/>
        <dbReference type="ChEBI" id="CHEBI:58437"/>
        <dbReference type="ChEBI" id="CHEBI:456215"/>
        <dbReference type="EC" id="6.3.1.5"/>
    </reaction>
</comment>
<dbReference type="Gene3D" id="3.40.50.620">
    <property type="entry name" value="HUPs"/>
    <property type="match status" value="1"/>
</dbReference>